<dbReference type="SUPFAM" id="SSF56059">
    <property type="entry name" value="Glutathione synthetase ATP-binding domain-like"/>
    <property type="match status" value="1"/>
</dbReference>
<evidence type="ECO:0000313" key="3">
    <source>
        <dbReference type="EMBL" id="QRG65088.1"/>
    </source>
</evidence>
<evidence type="ECO:0000259" key="2">
    <source>
        <dbReference type="PROSITE" id="PS50975"/>
    </source>
</evidence>
<keyword evidence="4" id="KW-1185">Reference proteome</keyword>
<dbReference type="EMBL" id="CP069127">
    <property type="protein sequence ID" value="QRG65088.1"/>
    <property type="molecule type" value="Genomic_DNA"/>
</dbReference>
<dbReference type="RefSeq" id="WP_203254606.1">
    <property type="nucleotide sequence ID" value="NZ_CP069127.1"/>
</dbReference>
<dbReference type="Pfam" id="PF14398">
    <property type="entry name" value="ATPgrasp_YheCD"/>
    <property type="match status" value="1"/>
</dbReference>
<evidence type="ECO:0000313" key="4">
    <source>
        <dbReference type="Proteomes" id="UP000596248"/>
    </source>
</evidence>
<keyword evidence="1" id="KW-0547">Nucleotide-binding</keyword>
<name>A0ABX7FFY3_BRECH</name>
<dbReference type="InterPro" id="IPR011761">
    <property type="entry name" value="ATP-grasp"/>
</dbReference>
<dbReference type="PROSITE" id="PS50975">
    <property type="entry name" value="ATP_GRASP"/>
    <property type="match status" value="1"/>
</dbReference>
<dbReference type="Proteomes" id="UP000596248">
    <property type="component" value="Chromosome"/>
</dbReference>
<gene>
    <name evidence="3" type="ORF">JNE38_15640</name>
</gene>
<dbReference type="InterPro" id="IPR026838">
    <property type="entry name" value="YheC/D"/>
</dbReference>
<evidence type="ECO:0000256" key="1">
    <source>
        <dbReference type="PROSITE-ProRule" id="PRU00409"/>
    </source>
</evidence>
<dbReference type="Gene3D" id="3.30.470.20">
    <property type="entry name" value="ATP-grasp fold, B domain"/>
    <property type="match status" value="1"/>
</dbReference>
<sequence length="245" mass="27552">MRKPPNVGKWSKHQHLVKSEFLRDYLPATRQFTPETLWEYVEDYQKVMLKPSGGGGGAGIIQLTDRGENRYLVHAGSAKRIVEGRTKTVEYVKSLFRPKPYLLQPLIPLGKIDGRPFDVRVMVQRTGKNSPWIVTGWVAKLAGPGFVVTNVARSRGKVLPLKTAIRLSNISASEDLEEEISEVALAAANELGKAYPTLRAIGLDMGIDIEGKPWIIEANFRPSLSLFRQLKDQTFYRKIIAMQKH</sequence>
<accession>A0ABX7FFY3</accession>
<feature type="domain" description="ATP-grasp" evidence="2">
    <location>
        <begin position="18"/>
        <end position="244"/>
    </location>
</feature>
<proteinExistence type="predicted"/>
<keyword evidence="1" id="KW-0067">ATP-binding</keyword>
<reference evidence="3 4" key="1">
    <citation type="submission" date="2021-01" db="EMBL/GenBank/DDBJ databases">
        <title>Identification of strong promoters based on the transcriptome of Brevibacillus choshinensis.</title>
        <authorList>
            <person name="Yao D."/>
            <person name="Zhang K."/>
            <person name="Wu J."/>
        </authorList>
    </citation>
    <scope>NUCLEOTIDE SEQUENCE [LARGE SCALE GENOMIC DNA]</scope>
    <source>
        <strain evidence="3 4">HPD31-SP3</strain>
    </source>
</reference>
<organism evidence="3 4">
    <name type="scientific">Brevibacillus choshinensis</name>
    <dbReference type="NCBI Taxonomy" id="54911"/>
    <lineage>
        <taxon>Bacteria</taxon>
        <taxon>Bacillati</taxon>
        <taxon>Bacillota</taxon>
        <taxon>Bacilli</taxon>
        <taxon>Bacillales</taxon>
        <taxon>Paenibacillaceae</taxon>
        <taxon>Brevibacillus</taxon>
    </lineage>
</organism>
<protein>
    <submittedName>
        <fullName evidence="3">YheC/YheD family protein</fullName>
    </submittedName>
</protein>